<dbReference type="RefSeq" id="WP_177172097.1">
    <property type="nucleotide sequence ID" value="NZ_FNUV01000004.1"/>
</dbReference>
<dbReference type="Proteomes" id="UP000236735">
    <property type="component" value="Unassembled WGS sequence"/>
</dbReference>
<dbReference type="GO" id="GO:0030288">
    <property type="term" value="C:outer membrane-bounded periplasmic space"/>
    <property type="evidence" value="ECO:0007669"/>
    <property type="project" value="InterPro"/>
</dbReference>
<dbReference type="SMART" id="SM00014">
    <property type="entry name" value="acidPPc"/>
    <property type="match status" value="1"/>
</dbReference>
<dbReference type="Gene3D" id="1.20.144.10">
    <property type="entry name" value="Phosphatidic acid phosphatase type 2/haloperoxidase"/>
    <property type="match status" value="1"/>
</dbReference>
<comment type="subcellular location">
    <subcellularLocation>
        <location evidence="2">Periplasm</location>
    </subcellularLocation>
</comment>
<feature type="chain" id="PRO_5009286773" description="Acid phosphatase" evidence="9">
    <location>
        <begin position="20"/>
        <end position="255"/>
    </location>
</feature>
<evidence type="ECO:0000259" key="10">
    <source>
        <dbReference type="SMART" id="SM00014"/>
    </source>
</evidence>
<gene>
    <name evidence="11" type="ORF">SAMN05216354_1657</name>
</gene>
<dbReference type="EC" id="3.1.3.2" evidence="4 8"/>
<reference evidence="11 12" key="1">
    <citation type="submission" date="2016-10" db="EMBL/GenBank/DDBJ databases">
        <authorList>
            <person name="de Groot N.N."/>
        </authorList>
    </citation>
    <scope>NUCLEOTIDE SEQUENCE [LARGE SCALE GENOMIC DNA]</scope>
    <source>
        <strain evidence="11 12">AR32</strain>
    </source>
</reference>
<dbReference type="AlphaFoldDB" id="A0A1H5V1Q5"/>
<evidence type="ECO:0000256" key="5">
    <source>
        <dbReference type="ARBA" id="ARBA00022729"/>
    </source>
</evidence>
<dbReference type="PRINTS" id="PR00483">
    <property type="entry name" value="BACPHPHTASE"/>
</dbReference>
<dbReference type="PIRSF" id="PIRSF000897">
    <property type="entry name" value="Acid_Ptase_ClsA"/>
    <property type="match status" value="1"/>
</dbReference>
<organism evidence="11 12">
    <name type="scientific">Xylanibacter ruminicola</name>
    <name type="common">Prevotella ruminicola</name>
    <dbReference type="NCBI Taxonomy" id="839"/>
    <lineage>
        <taxon>Bacteria</taxon>
        <taxon>Pseudomonadati</taxon>
        <taxon>Bacteroidota</taxon>
        <taxon>Bacteroidia</taxon>
        <taxon>Bacteroidales</taxon>
        <taxon>Prevotellaceae</taxon>
        <taxon>Xylanibacter</taxon>
    </lineage>
</organism>
<accession>A0A1H5V1Q5</accession>
<dbReference type="InterPro" id="IPR001011">
    <property type="entry name" value="Acid_Pase_classA_bac"/>
</dbReference>
<feature type="signal peptide" evidence="9">
    <location>
        <begin position="1"/>
        <end position="19"/>
    </location>
</feature>
<evidence type="ECO:0000256" key="3">
    <source>
        <dbReference type="ARBA" id="ARBA00009017"/>
    </source>
</evidence>
<protein>
    <recommendedName>
        <fullName evidence="4 8">Acid phosphatase</fullName>
        <ecNumber evidence="4 8">3.1.3.2</ecNumber>
    </recommendedName>
</protein>
<comment type="similarity">
    <text evidence="3 8">Belongs to the class A bacterial acid phosphatase family.</text>
</comment>
<dbReference type="InterPro" id="IPR018296">
    <property type="entry name" value="Acid_Pase_classA_bac_CS"/>
</dbReference>
<evidence type="ECO:0000256" key="6">
    <source>
        <dbReference type="ARBA" id="ARBA00022764"/>
    </source>
</evidence>
<dbReference type="EMBL" id="FNUV01000004">
    <property type="protein sequence ID" value="SEF80618.1"/>
    <property type="molecule type" value="Genomic_DNA"/>
</dbReference>
<dbReference type="InterPro" id="IPR036938">
    <property type="entry name" value="PAP2/HPO_sf"/>
</dbReference>
<comment type="catalytic activity">
    <reaction evidence="1 8">
        <text>a phosphate monoester + H2O = an alcohol + phosphate</text>
        <dbReference type="Rhea" id="RHEA:15017"/>
        <dbReference type="ChEBI" id="CHEBI:15377"/>
        <dbReference type="ChEBI" id="CHEBI:30879"/>
        <dbReference type="ChEBI" id="CHEBI:43474"/>
        <dbReference type="ChEBI" id="CHEBI:67140"/>
        <dbReference type="EC" id="3.1.3.2"/>
    </reaction>
</comment>
<proteinExistence type="inferred from homology"/>
<evidence type="ECO:0000256" key="9">
    <source>
        <dbReference type="SAM" id="SignalP"/>
    </source>
</evidence>
<feature type="domain" description="Phosphatidic acid phosphatase type 2/haloperoxidase" evidence="10">
    <location>
        <begin position="105"/>
        <end position="217"/>
    </location>
</feature>
<dbReference type="GO" id="GO:0003993">
    <property type="term" value="F:acid phosphatase activity"/>
    <property type="evidence" value="ECO:0007669"/>
    <property type="project" value="UniProtKB-EC"/>
</dbReference>
<keyword evidence="5 9" id="KW-0732">Signal</keyword>
<keyword evidence="7 8" id="KW-0378">Hydrolase</keyword>
<dbReference type="CDD" id="cd03397">
    <property type="entry name" value="PAP2_acid_phosphatase"/>
    <property type="match status" value="1"/>
</dbReference>
<dbReference type="PROSITE" id="PS01157">
    <property type="entry name" value="ACID_PHOSPH_CL_A"/>
    <property type="match status" value="1"/>
</dbReference>
<evidence type="ECO:0000256" key="1">
    <source>
        <dbReference type="ARBA" id="ARBA00000032"/>
    </source>
</evidence>
<evidence type="ECO:0000313" key="12">
    <source>
        <dbReference type="Proteomes" id="UP000236735"/>
    </source>
</evidence>
<evidence type="ECO:0000256" key="7">
    <source>
        <dbReference type="ARBA" id="ARBA00022801"/>
    </source>
</evidence>
<dbReference type="SUPFAM" id="SSF48317">
    <property type="entry name" value="Acid phosphatase/Vanadium-dependent haloperoxidase"/>
    <property type="match status" value="1"/>
</dbReference>
<sequence>MKKLMMMAVFMVTAVCAQAQSDAEPYFTTKEMPDMLKWCPAPPDTVGTHFAYDIMQYFWGKEMRNCKERADIAIRDAVYGLDCIIREFSEPFGLTISKEETPEIYKVMRDGTATCDSICTLPKRYYMRKRPFMRFHEQTLTPDDEPALSRNGSYPSGHTLLGWSSALLLSEINPERADTILARGLMYGDSRVIVGAHWQSDVDAGRLAASVAYARLHTSERFLSQMRLARLEFRVKTGLATPAEIKMYKKSHAKK</sequence>
<evidence type="ECO:0000256" key="2">
    <source>
        <dbReference type="ARBA" id="ARBA00004418"/>
    </source>
</evidence>
<dbReference type="Pfam" id="PF01569">
    <property type="entry name" value="PAP2"/>
    <property type="match status" value="1"/>
</dbReference>
<keyword evidence="6" id="KW-0574">Periplasm</keyword>
<name>A0A1H5V1Q5_XYLRU</name>
<dbReference type="InterPro" id="IPR000326">
    <property type="entry name" value="PAP2/HPO"/>
</dbReference>
<evidence type="ECO:0000256" key="4">
    <source>
        <dbReference type="ARBA" id="ARBA00012646"/>
    </source>
</evidence>
<evidence type="ECO:0000313" key="11">
    <source>
        <dbReference type="EMBL" id="SEF80618.1"/>
    </source>
</evidence>
<evidence type="ECO:0000256" key="8">
    <source>
        <dbReference type="PIRNR" id="PIRNR000897"/>
    </source>
</evidence>